<dbReference type="InterPro" id="IPR003690">
    <property type="entry name" value="MTERF"/>
</dbReference>
<evidence type="ECO:0000256" key="2">
    <source>
        <dbReference type="ARBA" id="ARBA00022472"/>
    </source>
</evidence>
<evidence type="ECO:0000313" key="6">
    <source>
        <dbReference type="Proteomes" id="UP001472677"/>
    </source>
</evidence>
<dbReference type="EMBL" id="JBBPBM010000079">
    <property type="protein sequence ID" value="KAK8511159.1"/>
    <property type="molecule type" value="Genomic_DNA"/>
</dbReference>
<dbReference type="InterPro" id="IPR038538">
    <property type="entry name" value="MTERF_sf"/>
</dbReference>
<dbReference type="Proteomes" id="UP001472677">
    <property type="component" value="Unassembled WGS sequence"/>
</dbReference>
<dbReference type="SMART" id="SM00733">
    <property type="entry name" value="Mterf"/>
    <property type="match status" value="6"/>
</dbReference>
<feature type="region of interest" description="Disordered" evidence="4">
    <location>
        <begin position="366"/>
        <end position="432"/>
    </location>
</feature>
<feature type="compositionally biased region" description="Basic and acidic residues" evidence="4">
    <location>
        <begin position="375"/>
        <end position="386"/>
    </location>
</feature>
<keyword evidence="2" id="KW-0805">Transcription regulation</keyword>
<reference evidence="5 6" key="1">
    <citation type="journal article" date="2024" name="G3 (Bethesda)">
        <title>Genome assembly of Hibiscus sabdariffa L. provides insights into metabolisms of medicinal natural products.</title>
        <authorList>
            <person name="Kim T."/>
        </authorList>
    </citation>
    <scope>NUCLEOTIDE SEQUENCE [LARGE SCALE GENOMIC DNA]</scope>
    <source>
        <strain evidence="5">TK-2024</strain>
        <tissue evidence="5">Old leaves</tissue>
    </source>
</reference>
<keyword evidence="2" id="KW-0806">Transcription termination</keyword>
<keyword evidence="2" id="KW-0804">Transcription</keyword>
<dbReference type="PANTHER" id="PTHR13068">
    <property type="entry name" value="CGI-12 PROTEIN-RELATED"/>
    <property type="match status" value="1"/>
</dbReference>
<evidence type="ECO:0000256" key="4">
    <source>
        <dbReference type="SAM" id="MobiDB-lite"/>
    </source>
</evidence>
<dbReference type="Pfam" id="PF02536">
    <property type="entry name" value="mTERF"/>
    <property type="match status" value="1"/>
</dbReference>
<dbReference type="PANTHER" id="PTHR13068:SF166">
    <property type="entry name" value="TRANSCRIPTION TERMINATION FACTOR MTERF15, MITOCHONDRIAL-LIKE"/>
    <property type="match status" value="1"/>
</dbReference>
<protein>
    <submittedName>
        <fullName evidence="5">Uncharacterized protein</fullName>
    </submittedName>
</protein>
<dbReference type="Gene3D" id="1.25.70.10">
    <property type="entry name" value="Transcription termination factor 3, mitochondrial"/>
    <property type="match status" value="1"/>
</dbReference>
<comment type="caution">
    <text evidence="5">The sequence shown here is derived from an EMBL/GenBank/DDBJ whole genome shotgun (WGS) entry which is preliminary data.</text>
</comment>
<feature type="compositionally biased region" description="Polar residues" evidence="4">
    <location>
        <begin position="417"/>
        <end position="432"/>
    </location>
</feature>
<name>A0ABR2BVK5_9ROSI</name>
<evidence type="ECO:0000256" key="1">
    <source>
        <dbReference type="ARBA" id="ARBA00007692"/>
    </source>
</evidence>
<keyword evidence="6" id="KW-1185">Reference proteome</keyword>
<sequence>MFKFLSKTVLHGRRPIKIKTLKCHILQKNPSLSFSTSSVQQSFTVSYLMKTCGLSPESALSASKHVNFETPNQPDSVMAFLKNHGFSKSQIATIIGKMPRILSSKVEKTLLPKVTFFNSKGISSTDLTKLFVKNPHLLRLSLERKIIPNFNFLSNLFQSDNVALVVLNFQPRIFFYDFDACILPNCNVLRQNGVPELNIVKGFRRVPKTFFVTPVVFKDNVEEVKKMGFNPERFSFVVALDVLGSVRKSTWERKFDVYNKCGWSEKEILEAFRRFPLALALPEYKIKAVMDFLVNVMGFQASSIAKQPLLLGFSMEKRLVPRGLFVKDLVSMGLLKKELGLRISWKRGRQTSSNSESARVAFKASPVQSQASIKGRAEAGQRKSRSDAVGSSQGEMVKCASQHGIPPLKFKDESMKVQETSESIPPETNSHIDTVIDFLS</sequence>
<gene>
    <name evidence="5" type="ORF">V6N12_033439</name>
</gene>
<comment type="similarity">
    <text evidence="1">Belongs to the mTERF family.</text>
</comment>
<proteinExistence type="inferred from homology"/>
<accession>A0ABR2BVK5</accession>
<evidence type="ECO:0000256" key="3">
    <source>
        <dbReference type="ARBA" id="ARBA00022946"/>
    </source>
</evidence>
<organism evidence="5 6">
    <name type="scientific">Hibiscus sabdariffa</name>
    <name type="common">roselle</name>
    <dbReference type="NCBI Taxonomy" id="183260"/>
    <lineage>
        <taxon>Eukaryota</taxon>
        <taxon>Viridiplantae</taxon>
        <taxon>Streptophyta</taxon>
        <taxon>Embryophyta</taxon>
        <taxon>Tracheophyta</taxon>
        <taxon>Spermatophyta</taxon>
        <taxon>Magnoliopsida</taxon>
        <taxon>eudicotyledons</taxon>
        <taxon>Gunneridae</taxon>
        <taxon>Pentapetalae</taxon>
        <taxon>rosids</taxon>
        <taxon>malvids</taxon>
        <taxon>Malvales</taxon>
        <taxon>Malvaceae</taxon>
        <taxon>Malvoideae</taxon>
        <taxon>Hibiscus</taxon>
    </lineage>
</organism>
<keyword evidence="3" id="KW-0809">Transit peptide</keyword>
<evidence type="ECO:0000313" key="5">
    <source>
        <dbReference type="EMBL" id="KAK8511159.1"/>
    </source>
</evidence>